<dbReference type="PROSITE" id="PS50900">
    <property type="entry name" value="PLAC"/>
    <property type="match status" value="1"/>
</dbReference>
<dbReference type="InterPro" id="IPR000884">
    <property type="entry name" value="TSP1_rpt"/>
</dbReference>
<dbReference type="InterPro" id="IPR010909">
    <property type="entry name" value="PLAC"/>
</dbReference>
<dbReference type="PROSITE" id="PS50092">
    <property type="entry name" value="TSP1"/>
    <property type="match status" value="2"/>
</dbReference>
<dbReference type="InterPro" id="IPR050439">
    <property type="entry name" value="ADAMTS_ADAMTS-like"/>
</dbReference>
<dbReference type="SMART" id="SM00209">
    <property type="entry name" value="TSP1"/>
    <property type="match status" value="2"/>
</dbReference>
<protein>
    <submittedName>
        <fullName evidence="6">ADAMTS-like protein 1</fullName>
    </submittedName>
</protein>
<dbReference type="Gene3D" id="2.20.100.10">
    <property type="entry name" value="Thrombospondin type-1 (TSP1) repeat"/>
    <property type="match status" value="2"/>
</dbReference>
<comment type="subcellular location">
    <subcellularLocation>
        <location evidence="1">Secreted</location>
    </subcellularLocation>
</comment>
<dbReference type="SUPFAM" id="SSF82895">
    <property type="entry name" value="TSP-1 type 1 repeat"/>
    <property type="match status" value="2"/>
</dbReference>
<dbReference type="EMBL" id="HBUE01079388">
    <property type="protein sequence ID" value="CAG6476837.1"/>
    <property type="molecule type" value="Transcribed_RNA"/>
</dbReference>
<name>A0A8D8BJX0_CULPI</name>
<dbReference type="InterPro" id="IPR036383">
    <property type="entry name" value="TSP1_rpt_sf"/>
</dbReference>
<dbReference type="GO" id="GO:0006508">
    <property type="term" value="P:proteolysis"/>
    <property type="evidence" value="ECO:0007669"/>
    <property type="project" value="TreeGrafter"/>
</dbReference>
<accession>A0A8D8BJX0</accession>
<sequence length="294" mass="33408">MPHFQHLLASLQTFTNSKGHQWLMEHEYSHFDSTADREEKDEPAKPVNVYELLRARDGVAGEDADGTPDHIEFEWMTTPWSECSQTCGTNGSGYRLRSAHCMVKLVNSSHTVDNSLCEDAGLPVPETVEKCGNVECPRWVSTEWSLCLQSKCFTWHTALQKRDVFCKFGNVSDSDLCDEQDKPVTKQECYNEMCKGVWRVEPWSECNAACGGQGIKYRILQCVWFGTKKPAGNACKDQPRPAVMKVCKGPPCISNLAECKDSSRYCKNVKTMGLCRLHRYQQQCCKTCRFNIYN</sequence>
<dbReference type="GO" id="GO:0005576">
    <property type="term" value="C:extracellular region"/>
    <property type="evidence" value="ECO:0007669"/>
    <property type="project" value="UniProtKB-SubCell"/>
</dbReference>
<keyword evidence="2" id="KW-0964">Secreted</keyword>
<evidence type="ECO:0000256" key="2">
    <source>
        <dbReference type="ARBA" id="ARBA00022525"/>
    </source>
</evidence>
<feature type="domain" description="PLAC" evidence="5">
    <location>
        <begin position="255"/>
        <end position="292"/>
    </location>
</feature>
<evidence type="ECO:0000256" key="1">
    <source>
        <dbReference type="ARBA" id="ARBA00004613"/>
    </source>
</evidence>
<dbReference type="GO" id="GO:0031012">
    <property type="term" value="C:extracellular matrix"/>
    <property type="evidence" value="ECO:0007669"/>
    <property type="project" value="TreeGrafter"/>
</dbReference>
<proteinExistence type="predicted"/>
<dbReference type="GO" id="GO:0004222">
    <property type="term" value="F:metalloendopeptidase activity"/>
    <property type="evidence" value="ECO:0007669"/>
    <property type="project" value="TreeGrafter"/>
</dbReference>
<evidence type="ECO:0000259" key="5">
    <source>
        <dbReference type="PROSITE" id="PS50900"/>
    </source>
</evidence>
<dbReference type="PANTHER" id="PTHR13723">
    <property type="entry name" value="ADAMTS A DISINTEGRIN AND METALLOPROTEASE WITH THROMBOSPONDIN MOTIFS PROTEASE"/>
    <property type="match status" value="1"/>
</dbReference>
<dbReference type="Pfam" id="PF08686">
    <property type="entry name" value="PLAC"/>
    <property type="match status" value="1"/>
</dbReference>
<evidence type="ECO:0000256" key="3">
    <source>
        <dbReference type="ARBA" id="ARBA00022729"/>
    </source>
</evidence>
<reference evidence="6" key="1">
    <citation type="submission" date="2021-05" db="EMBL/GenBank/DDBJ databases">
        <authorList>
            <person name="Alioto T."/>
            <person name="Alioto T."/>
            <person name="Gomez Garrido J."/>
        </authorList>
    </citation>
    <scope>NUCLEOTIDE SEQUENCE</scope>
</reference>
<keyword evidence="3" id="KW-0732">Signal</keyword>
<evidence type="ECO:0000313" key="6">
    <source>
        <dbReference type="EMBL" id="CAG6476837.1"/>
    </source>
</evidence>
<dbReference type="AlphaFoldDB" id="A0A8D8BJX0"/>
<organism evidence="6">
    <name type="scientific">Culex pipiens</name>
    <name type="common">House mosquito</name>
    <dbReference type="NCBI Taxonomy" id="7175"/>
    <lineage>
        <taxon>Eukaryota</taxon>
        <taxon>Metazoa</taxon>
        <taxon>Ecdysozoa</taxon>
        <taxon>Arthropoda</taxon>
        <taxon>Hexapoda</taxon>
        <taxon>Insecta</taxon>
        <taxon>Pterygota</taxon>
        <taxon>Neoptera</taxon>
        <taxon>Endopterygota</taxon>
        <taxon>Diptera</taxon>
        <taxon>Nematocera</taxon>
        <taxon>Culicoidea</taxon>
        <taxon>Culicidae</taxon>
        <taxon>Culicinae</taxon>
        <taxon>Culicini</taxon>
        <taxon>Culex</taxon>
        <taxon>Culex</taxon>
    </lineage>
</organism>
<dbReference type="PANTHER" id="PTHR13723:SF281">
    <property type="entry name" value="PAPILIN"/>
    <property type="match status" value="1"/>
</dbReference>
<keyword evidence="4" id="KW-0677">Repeat</keyword>
<evidence type="ECO:0000256" key="4">
    <source>
        <dbReference type="ARBA" id="ARBA00022737"/>
    </source>
</evidence>
<dbReference type="Pfam" id="PF19030">
    <property type="entry name" value="TSP1_ADAMTS"/>
    <property type="match status" value="2"/>
</dbReference>
<dbReference type="GO" id="GO:0030198">
    <property type="term" value="P:extracellular matrix organization"/>
    <property type="evidence" value="ECO:0007669"/>
    <property type="project" value="TreeGrafter"/>
</dbReference>